<protein>
    <recommendedName>
        <fullName evidence="9">glucan 1,3-beta-glucosidase</fullName>
        <ecNumber evidence="9">3.2.1.58</ecNumber>
    </recommendedName>
</protein>
<evidence type="ECO:0000256" key="6">
    <source>
        <dbReference type="ARBA" id="ARBA00023295"/>
    </source>
</evidence>
<evidence type="ECO:0000256" key="8">
    <source>
        <dbReference type="ARBA" id="ARBA00036824"/>
    </source>
</evidence>
<comment type="similarity">
    <text evidence="2 10">Belongs to the glycosyl hydrolase 5 (cellulase A) family.</text>
</comment>
<keyword evidence="11" id="KW-1133">Transmembrane helix</keyword>
<keyword evidence="6 10" id="KW-0326">Glycosidase</keyword>
<dbReference type="EMBL" id="CR382138">
    <property type="protein sequence ID" value="CAG88733.2"/>
    <property type="molecule type" value="Genomic_DNA"/>
</dbReference>
<reference evidence="14 15" key="1">
    <citation type="journal article" date="2004" name="Nature">
        <title>Genome evolution in yeasts.</title>
        <authorList>
            <consortium name="Genolevures"/>
            <person name="Dujon B."/>
            <person name="Sherman D."/>
            <person name="Fischer G."/>
            <person name="Durrens P."/>
            <person name="Casaregola S."/>
            <person name="Lafontaine I."/>
            <person name="de Montigny J."/>
            <person name="Marck C."/>
            <person name="Neuveglise C."/>
            <person name="Talla E."/>
            <person name="Goffard N."/>
            <person name="Frangeul L."/>
            <person name="Aigle M."/>
            <person name="Anthouard V."/>
            <person name="Babour A."/>
            <person name="Barbe V."/>
            <person name="Barnay S."/>
            <person name="Blanchin S."/>
            <person name="Beckerich J.M."/>
            <person name="Beyne E."/>
            <person name="Bleykasten C."/>
            <person name="Boisrame A."/>
            <person name="Boyer J."/>
            <person name="Cattolico L."/>
            <person name="Confanioleri F."/>
            <person name="de Daruvar A."/>
            <person name="Despons L."/>
            <person name="Fabre E."/>
            <person name="Fairhead C."/>
            <person name="Ferry-Dumazet H."/>
            <person name="Groppi A."/>
            <person name="Hantraye F."/>
            <person name="Hennequin C."/>
            <person name="Jauniaux N."/>
            <person name="Joyet P."/>
            <person name="Kachouri R."/>
            <person name="Kerrest A."/>
            <person name="Koszul R."/>
            <person name="Lemaire M."/>
            <person name="Lesur I."/>
            <person name="Ma L."/>
            <person name="Muller H."/>
            <person name="Nicaud J.M."/>
            <person name="Nikolski M."/>
            <person name="Oztas S."/>
            <person name="Ozier-Kalogeropoulos O."/>
            <person name="Pellenz S."/>
            <person name="Potier S."/>
            <person name="Richard G.F."/>
            <person name="Straub M.L."/>
            <person name="Suleau A."/>
            <person name="Swennene D."/>
            <person name="Tekaia F."/>
            <person name="Wesolowski-Louvel M."/>
            <person name="Westhof E."/>
            <person name="Wirth B."/>
            <person name="Zeniou-Meyer M."/>
            <person name="Zivanovic I."/>
            <person name="Bolotin-Fukuhara M."/>
            <person name="Thierry A."/>
            <person name="Bouchier C."/>
            <person name="Caudron B."/>
            <person name="Scarpelli C."/>
            <person name="Gaillardin C."/>
            <person name="Weissenbach J."/>
            <person name="Wincker P."/>
            <person name="Souciet J.L."/>
        </authorList>
    </citation>
    <scope>NUCLEOTIDE SEQUENCE [LARGE SCALE GENOMIC DNA]</scope>
    <source>
        <strain evidence="15">ATCC 36239 / CBS 767 / BCRC 21394 / JCM 1990 / NBRC 0083 / IGC 2968</strain>
    </source>
</reference>
<keyword evidence="11" id="KW-0812">Transmembrane</keyword>
<dbReference type="PANTHER" id="PTHR31297:SF1">
    <property type="entry name" value="GLUCAN 1,3-BETA-GLUCOSIDASE I_II-RELATED"/>
    <property type="match status" value="1"/>
</dbReference>
<dbReference type="GeneID" id="2903829"/>
<evidence type="ECO:0000256" key="7">
    <source>
        <dbReference type="ARBA" id="ARBA00023316"/>
    </source>
</evidence>
<dbReference type="GO" id="GO:0009986">
    <property type="term" value="C:cell surface"/>
    <property type="evidence" value="ECO:0007669"/>
    <property type="project" value="TreeGrafter"/>
</dbReference>
<dbReference type="KEGG" id="dha:DEHA2F01452g"/>
<evidence type="ECO:0000256" key="10">
    <source>
        <dbReference type="RuleBase" id="RU361153"/>
    </source>
</evidence>
<evidence type="ECO:0000259" key="13">
    <source>
        <dbReference type="Pfam" id="PF00150"/>
    </source>
</evidence>
<feature type="signal peptide" evidence="12">
    <location>
        <begin position="1"/>
        <end position="20"/>
    </location>
</feature>
<dbReference type="GO" id="GO:0071555">
    <property type="term" value="P:cell wall organization"/>
    <property type="evidence" value="ECO:0007669"/>
    <property type="project" value="UniProtKB-KW"/>
</dbReference>
<dbReference type="EC" id="3.2.1.58" evidence="9"/>
<dbReference type="CAZy" id="GH5">
    <property type="family name" value="Glycoside Hydrolase Family 5"/>
</dbReference>
<keyword evidence="5 10" id="KW-0378">Hydrolase</keyword>
<dbReference type="OMA" id="CWKTEST"/>
<dbReference type="InterPro" id="IPR017853">
    <property type="entry name" value="GH"/>
</dbReference>
<comment type="catalytic activity">
    <reaction evidence="8">
        <text>Successive hydrolysis of beta-D-glucose units from the non-reducing ends of (1-&gt;3)-beta-D-glucans, releasing alpha-glucose.</text>
        <dbReference type="EC" id="3.2.1.58"/>
    </reaction>
</comment>
<dbReference type="InterPro" id="IPR001547">
    <property type="entry name" value="Glyco_hydro_5"/>
</dbReference>
<accession>Q6BMZ4</accession>
<dbReference type="eggNOG" id="ENOG502QRG8">
    <property type="taxonomic scope" value="Eukaryota"/>
</dbReference>
<keyword evidence="3" id="KW-0964">Secreted</keyword>
<dbReference type="Pfam" id="PF00150">
    <property type="entry name" value="Cellulase"/>
    <property type="match status" value="1"/>
</dbReference>
<dbReference type="GO" id="GO:0004338">
    <property type="term" value="F:glucan exo-1,3-beta-glucosidase activity"/>
    <property type="evidence" value="ECO:0007669"/>
    <property type="project" value="UniProtKB-EC"/>
</dbReference>
<feature type="domain" description="Glycoside hydrolase family 5" evidence="13">
    <location>
        <begin position="105"/>
        <end position="327"/>
    </location>
</feature>
<dbReference type="SUPFAM" id="SSF51445">
    <property type="entry name" value="(Trans)glycosidases"/>
    <property type="match status" value="1"/>
</dbReference>
<evidence type="ECO:0000313" key="15">
    <source>
        <dbReference type="Proteomes" id="UP000000599"/>
    </source>
</evidence>
<evidence type="ECO:0000256" key="4">
    <source>
        <dbReference type="ARBA" id="ARBA00022729"/>
    </source>
</evidence>
<evidence type="ECO:0000256" key="5">
    <source>
        <dbReference type="ARBA" id="ARBA00022801"/>
    </source>
</evidence>
<comment type="subcellular location">
    <subcellularLocation>
        <location evidence="1">Secreted</location>
    </subcellularLocation>
</comment>
<name>Q6BMZ4_DEBHA</name>
<dbReference type="PANTHER" id="PTHR31297">
    <property type="entry name" value="GLUCAN ENDO-1,6-BETA-GLUCOSIDASE B"/>
    <property type="match status" value="1"/>
</dbReference>
<evidence type="ECO:0000256" key="12">
    <source>
        <dbReference type="SAM" id="SignalP"/>
    </source>
</evidence>
<gene>
    <name evidence="14" type="ordered locus">DEHA2F01452g</name>
</gene>
<feature type="transmembrane region" description="Helical" evidence="11">
    <location>
        <begin position="481"/>
        <end position="497"/>
    </location>
</feature>
<keyword evidence="4 12" id="KW-0732">Signal</keyword>
<evidence type="ECO:0000313" key="14">
    <source>
        <dbReference type="EMBL" id="CAG88733.2"/>
    </source>
</evidence>
<sequence>MFRSIKIIILLLNGLTTVLGQFQGTYDLDSDYSHVRKEPKIRTKNGSKYQLDYCQKTFGVSLGGWLVLEPWIVPSLFEEVYEKMGEMPVDEYTYTKLLGKREAEKALEEHWSSFYTEDDFQDIVDHGINLVRIPIGYWAFGLLADDPYVQGQEYYLDQAIEWADKYDLQVQIDIHGMPGSQNGFDNSGKRTDPTWLNGGENMDLTYDVMDYFFNKYGGEEYEDIVTSIEVVNEPFAFILDKDDLREFYEYAYQCARDNSVKANLYFHDGFLPIGSWDRFMNDSSVYPNITIDHHLYEIFSEHQIALNIDQHIKNVEDQGAAMALQPHHRIVGEFSGAFTDCTKYINGVGIGARYDGTFSNTKPVGSCKNHSDFDSWSEEFKNNTKEFIKAQFETFEKNGDGWIFWCFKTEDSIEWDFKRLASLDMLPESFLNRKKCHNLKTTQRLNDTEKNETTIEKTSDGSSSIDSTILKFHQSFQLPKIIYIGVISSILLILAAIP</sequence>
<keyword evidence="15" id="KW-1185">Reference proteome</keyword>
<keyword evidence="7" id="KW-0961">Cell wall biogenesis/degradation</keyword>
<dbReference type="GO" id="GO:0009251">
    <property type="term" value="P:glucan catabolic process"/>
    <property type="evidence" value="ECO:0007669"/>
    <property type="project" value="TreeGrafter"/>
</dbReference>
<proteinExistence type="inferred from homology"/>
<dbReference type="GO" id="GO:0005576">
    <property type="term" value="C:extracellular region"/>
    <property type="evidence" value="ECO:0007669"/>
    <property type="project" value="UniProtKB-SubCell"/>
</dbReference>
<evidence type="ECO:0000256" key="2">
    <source>
        <dbReference type="ARBA" id="ARBA00005641"/>
    </source>
</evidence>
<keyword evidence="11" id="KW-0472">Membrane</keyword>
<dbReference type="InterPro" id="IPR050386">
    <property type="entry name" value="Glycosyl_hydrolase_5"/>
</dbReference>
<organism evidence="14 15">
    <name type="scientific">Debaryomyces hansenii (strain ATCC 36239 / CBS 767 / BCRC 21394 / JCM 1990 / NBRC 0083 / IGC 2968)</name>
    <name type="common">Yeast</name>
    <name type="synonym">Torulaspora hansenii</name>
    <dbReference type="NCBI Taxonomy" id="284592"/>
    <lineage>
        <taxon>Eukaryota</taxon>
        <taxon>Fungi</taxon>
        <taxon>Dikarya</taxon>
        <taxon>Ascomycota</taxon>
        <taxon>Saccharomycotina</taxon>
        <taxon>Pichiomycetes</taxon>
        <taxon>Debaryomycetaceae</taxon>
        <taxon>Debaryomyces</taxon>
    </lineage>
</organism>
<feature type="chain" id="PRO_5004272212" description="glucan 1,3-beta-glucosidase" evidence="12">
    <location>
        <begin position="21"/>
        <end position="498"/>
    </location>
</feature>
<evidence type="ECO:0000256" key="3">
    <source>
        <dbReference type="ARBA" id="ARBA00022525"/>
    </source>
</evidence>
<dbReference type="STRING" id="284592.Q6BMZ4"/>
<dbReference type="RefSeq" id="XP_460426.2">
    <property type="nucleotide sequence ID" value="XM_460426.1"/>
</dbReference>
<dbReference type="Gene3D" id="3.20.20.80">
    <property type="entry name" value="Glycosidases"/>
    <property type="match status" value="1"/>
</dbReference>
<evidence type="ECO:0000256" key="1">
    <source>
        <dbReference type="ARBA" id="ARBA00004613"/>
    </source>
</evidence>
<dbReference type="HOGENOM" id="CLU_004624_0_1_1"/>
<evidence type="ECO:0000256" key="11">
    <source>
        <dbReference type="SAM" id="Phobius"/>
    </source>
</evidence>
<dbReference type="SMR" id="Q6BMZ4"/>
<dbReference type="Proteomes" id="UP000000599">
    <property type="component" value="Chromosome F"/>
</dbReference>
<dbReference type="AlphaFoldDB" id="Q6BMZ4"/>
<dbReference type="OrthoDB" id="62120at2759"/>
<evidence type="ECO:0000256" key="9">
    <source>
        <dbReference type="ARBA" id="ARBA00038929"/>
    </source>
</evidence>
<dbReference type="InParanoid" id="Q6BMZ4"/>